<dbReference type="AlphaFoldDB" id="X1CQ20"/>
<gene>
    <name evidence="1" type="ORF">S01H4_57787</name>
</gene>
<comment type="caution">
    <text evidence="1">The sequence shown here is derived from an EMBL/GenBank/DDBJ whole genome shotgun (WGS) entry which is preliminary data.</text>
</comment>
<name>X1CQ20_9ZZZZ</name>
<accession>X1CQ20</accession>
<evidence type="ECO:0000313" key="1">
    <source>
        <dbReference type="EMBL" id="GAH09922.1"/>
    </source>
</evidence>
<feature type="non-terminal residue" evidence="1">
    <location>
        <position position="1"/>
    </location>
</feature>
<dbReference type="EMBL" id="BART01033677">
    <property type="protein sequence ID" value="GAH09922.1"/>
    <property type="molecule type" value="Genomic_DNA"/>
</dbReference>
<sequence>AGSWAIPPDPKIKAKYRTKWGIDKPQPKMKDALPHLENRTFRKSPAFSHLKTFRAFLWQAIDKEDFKGPKGEFAPCCYDRALMYPMLEMTPTEKIRFIKEHIYMYNIANPNCWAWKDRKKQMYYEDWFCNKKKPYSLLKR</sequence>
<protein>
    <submittedName>
        <fullName evidence="1">Uncharacterized protein</fullName>
    </submittedName>
</protein>
<proteinExistence type="predicted"/>
<organism evidence="1">
    <name type="scientific">marine sediment metagenome</name>
    <dbReference type="NCBI Taxonomy" id="412755"/>
    <lineage>
        <taxon>unclassified sequences</taxon>
        <taxon>metagenomes</taxon>
        <taxon>ecological metagenomes</taxon>
    </lineage>
</organism>
<reference evidence="1" key="1">
    <citation type="journal article" date="2014" name="Front. Microbiol.">
        <title>High frequency of phylogenetically diverse reductive dehalogenase-homologous genes in deep subseafloor sedimentary metagenomes.</title>
        <authorList>
            <person name="Kawai M."/>
            <person name="Futagami T."/>
            <person name="Toyoda A."/>
            <person name="Takaki Y."/>
            <person name="Nishi S."/>
            <person name="Hori S."/>
            <person name="Arai W."/>
            <person name="Tsubouchi T."/>
            <person name="Morono Y."/>
            <person name="Uchiyama I."/>
            <person name="Ito T."/>
            <person name="Fujiyama A."/>
            <person name="Inagaki F."/>
            <person name="Takami H."/>
        </authorList>
    </citation>
    <scope>NUCLEOTIDE SEQUENCE</scope>
    <source>
        <strain evidence="1">Expedition CK06-06</strain>
    </source>
</reference>